<keyword evidence="2" id="KW-0378">Hydrolase</keyword>
<evidence type="ECO:0000259" key="1">
    <source>
        <dbReference type="Pfam" id="PF12697"/>
    </source>
</evidence>
<reference evidence="2" key="2">
    <citation type="submission" date="2022-11" db="EMBL/GenBank/DDBJ databases">
        <title>Temperate bacteriophages infecting mucin-degrading bacterium Ruminococcus gnavus from the human gut.</title>
        <authorList>
            <person name="Buttimer C."/>
        </authorList>
    </citation>
    <scope>NUCLEOTIDE SEQUENCE</scope>
    <source>
        <strain evidence="2">CCUG 49994</strain>
    </source>
</reference>
<sequence length="222" mass="25203">MKYIFLHGLGQVPSDWEATIKRLDLEVDVDCPDLSDWLSGKEASYFDLYHELENYCEQQEVLHLCGLSLGGILALHYAVEHAEKVASLVLIGTQYIMPKRLLQFQNLIFHLMPNRSFRKIGFEKKDFINLSQSMMDLDFRKDLAKLSCRVLVLCGEKDKINMSASIELKQQINSAELEIISRAGHEINKDHPIELGKVLSNFYRCVCCQIDAASCTCGGQSV</sequence>
<dbReference type="SUPFAM" id="SSF53474">
    <property type="entry name" value="alpha/beta-Hydrolases"/>
    <property type="match status" value="1"/>
</dbReference>
<dbReference type="Proteomes" id="UP000235093">
    <property type="component" value="Unassembled WGS sequence"/>
</dbReference>
<dbReference type="PANTHER" id="PTHR43689">
    <property type="entry name" value="HYDROLASE"/>
    <property type="match status" value="1"/>
</dbReference>
<dbReference type="GO" id="GO:0016787">
    <property type="term" value="F:hydrolase activity"/>
    <property type="evidence" value="ECO:0007669"/>
    <property type="project" value="UniProtKB-KW"/>
</dbReference>
<dbReference type="AlphaFoldDB" id="A0A2N5PVS5"/>
<comment type="caution">
    <text evidence="3">The sequence shown here is derived from an EMBL/GenBank/DDBJ whole genome shotgun (WGS) entry which is preliminary data.</text>
</comment>
<gene>
    <name evidence="3" type="ORF">CDL23_00480</name>
    <name evidence="2" type="ORF">OZZ17_09595</name>
</gene>
<organism evidence="3 4">
    <name type="scientific">Mediterraneibacter gnavus</name>
    <name type="common">Ruminococcus gnavus</name>
    <dbReference type="NCBI Taxonomy" id="33038"/>
    <lineage>
        <taxon>Bacteria</taxon>
        <taxon>Bacillati</taxon>
        <taxon>Bacillota</taxon>
        <taxon>Clostridia</taxon>
        <taxon>Lachnospirales</taxon>
        <taxon>Lachnospiraceae</taxon>
        <taxon>Mediterraneibacter</taxon>
    </lineage>
</organism>
<reference evidence="3 4" key="1">
    <citation type="journal article" date="2017" name="Genome Med.">
        <title>A novel Ruminococcus gnavus clade enriched in inflammatory bowel disease patients.</title>
        <authorList>
            <person name="Hall A.B."/>
            <person name="Yassour M."/>
            <person name="Sauk J."/>
            <person name="Garner A."/>
            <person name="Jiang X."/>
            <person name="Arthur T."/>
            <person name="Lagoudas G.K."/>
            <person name="Vatanen T."/>
            <person name="Fornelos N."/>
            <person name="Wilson R."/>
            <person name="Bertha M."/>
            <person name="Cohen M."/>
            <person name="Garber J."/>
            <person name="Khalili H."/>
            <person name="Gevers D."/>
            <person name="Ananthakrishnan A.N."/>
            <person name="Kugathasan S."/>
            <person name="Lander E.S."/>
            <person name="Blainey P."/>
            <person name="Vlamakis H."/>
            <person name="Xavier R.J."/>
            <person name="Huttenhower C."/>
        </authorList>
    </citation>
    <scope>NUCLEOTIDE SEQUENCE [LARGE SCALE GENOMIC DNA]</scope>
    <source>
        <strain evidence="3 4">RJX1125</strain>
    </source>
</reference>
<dbReference type="PANTHER" id="PTHR43689:SF8">
    <property type="entry name" value="ALPHA_BETA-HYDROLASES SUPERFAMILY PROTEIN"/>
    <property type="match status" value="1"/>
</dbReference>
<dbReference type="Proteomes" id="UP001079535">
    <property type="component" value="Unassembled WGS sequence"/>
</dbReference>
<evidence type="ECO:0000313" key="3">
    <source>
        <dbReference type="EMBL" id="PLT77620.1"/>
    </source>
</evidence>
<dbReference type="EMBL" id="JAPRAY010000012">
    <property type="protein sequence ID" value="MCZ0667800.1"/>
    <property type="molecule type" value="Genomic_DNA"/>
</dbReference>
<dbReference type="InterPro" id="IPR000073">
    <property type="entry name" value="AB_hydrolase_1"/>
</dbReference>
<evidence type="ECO:0000313" key="2">
    <source>
        <dbReference type="EMBL" id="MCZ0667800.1"/>
    </source>
</evidence>
<dbReference type="RefSeq" id="WP_054337217.1">
    <property type="nucleotide sequence ID" value="NZ_JAAIMS010000002.1"/>
</dbReference>
<dbReference type="InterPro" id="IPR029058">
    <property type="entry name" value="AB_hydrolase_fold"/>
</dbReference>
<dbReference type="EMBL" id="NIHT01000001">
    <property type="protein sequence ID" value="PLT77620.1"/>
    <property type="molecule type" value="Genomic_DNA"/>
</dbReference>
<protein>
    <submittedName>
        <fullName evidence="3">2-succinyl-6-hydroxy-2, 4-cyclohexadiene-1-carboxylate synthase</fullName>
    </submittedName>
    <submittedName>
        <fullName evidence="2">Alpha/beta hydrolase</fullName>
    </submittedName>
</protein>
<accession>A0A2N5PVS5</accession>
<dbReference type="Gene3D" id="3.40.50.1820">
    <property type="entry name" value="alpha/beta hydrolase"/>
    <property type="match status" value="1"/>
</dbReference>
<dbReference type="Pfam" id="PF12697">
    <property type="entry name" value="Abhydrolase_6"/>
    <property type="match status" value="1"/>
</dbReference>
<feature type="domain" description="AB hydrolase-1" evidence="1">
    <location>
        <begin position="4"/>
        <end position="192"/>
    </location>
</feature>
<evidence type="ECO:0000313" key="4">
    <source>
        <dbReference type="Proteomes" id="UP000235093"/>
    </source>
</evidence>
<proteinExistence type="predicted"/>
<name>A0A2N5PVS5_MEDGN</name>